<dbReference type="OrthoDB" id="1258529at2"/>
<feature type="region of interest" description="Disordered" evidence="2">
    <location>
        <begin position="100"/>
        <end position="172"/>
    </location>
</feature>
<organism evidence="4 5">
    <name type="scientific">Limosilactobacillus coleohominis 101-4-CHN</name>
    <dbReference type="NCBI Taxonomy" id="575594"/>
    <lineage>
        <taxon>Bacteria</taxon>
        <taxon>Bacillati</taxon>
        <taxon>Bacillota</taxon>
        <taxon>Bacilli</taxon>
        <taxon>Lactobacillales</taxon>
        <taxon>Lactobacillaceae</taxon>
        <taxon>Limosilactobacillus</taxon>
    </lineage>
</organism>
<dbReference type="InterPro" id="IPR006343">
    <property type="entry name" value="DnaB/C_C"/>
</dbReference>
<evidence type="ECO:0000313" key="5">
    <source>
        <dbReference type="Proteomes" id="UP000003987"/>
    </source>
</evidence>
<feature type="compositionally biased region" description="Basic and acidic residues" evidence="2">
    <location>
        <begin position="104"/>
        <end position="116"/>
    </location>
</feature>
<dbReference type="Pfam" id="PF07261">
    <property type="entry name" value="DnaB_2"/>
    <property type="match status" value="1"/>
</dbReference>
<comment type="similarity">
    <text evidence="1">Belongs to the DnaB/DnaD family.</text>
</comment>
<dbReference type="HOGENOM" id="CLU_072522_1_1_9"/>
<protein>
    <submittedName>
        <fullName evidence="4">DnaD domain protein</fullName>
    </submittedName>
</protein>
<feature type="region of interest" description="Disordered" evidence="2">
    <location>
        <begin position="237"/>
        <end position="316"/>
    </location>
</feature>
<dbReference type="InterPro" id="IPR053162">
    <property type="entry name" value="DnaD"/>
</dbReference>
<evidence type="ECO:0000313" key="4">
    <source>
        <dbReference type="EMBL" id="EEU31071.1"/>
    </source>
</evidence>
<dbReference type="PANTHER" id="PTHR37293">
    <property type="entry name" value="PHAGE REPLICATION PROTEIN-RELATED"/>
    <property type="match status" value="1"/>
</dbReference>
<dbReference type="InterPro" id="IPR034829">
    <property type="entry name" value="DnaD-like_sf"/>
</dbReference>
<feature type="compositionally biased region" description="Basic and acidic residues" evidence="2">
    <location>
        <begin position="254"/>
        <end position="280"/>
    </location>
</feature>
<dbReference type="eggNOG" id="COG3935">
    <property type="taxonomic scope" value="Bacteria"/>
</dbReference>
<dbReference type="PANTHER" id="PTHR37293:SF9">
    <property type="entry name" value="PHI ETA ORF 22-LIKE PROTEIN"/>
    <property type="match status" value="1"/>
</dbReference>
<evidence type="ECO:0000256" key="2">
    <source>
        <dbReference type="SAM" id="MobiDB-lite"/>
    </source>
</evidence>
<dbReference type="SUPFAM" id="SSF158499">
    <property type="entry name" value="DnaD domain-like"/>
    <property type="match status" value="1"/>
</dbReference>
<gene>
    <name evidence="4" type="ORF">HMPREF0501_00476</name>
</gene>
<reference evidence="4 5" key="1">
    <citation type="submission" date="2009-06" db="EMBL/GenBank/DDBJ databases">
        <title>The Genome Sequence of Lactobacillus coleohominis strain 101-4-CHN.</title>
        <authorList>
            <consortium name="The Broad Institute Genome Sequencing Platform"/>
            <person name="Ward D."/>
            <person name="Young S.K."/>
            <person name="Zeng Q."/>
            <person name="Koehrsen M."/>
            <person name="Alvarado L."/>
            <person name="Berlin A."/>
            <person name="Borenstein D."/>
            <person name="Chen Z."/>
            <person name="Engels R."/>
            <person name="Freedman E."/>
            <person name="Gellesch M."/>
            <person name="Goldberg J."/>
            <person name="Griggs A."/>
            <person name="Gujja S."/>
            <person name="Heiman D."/>
            <person name="Hepburn T."/>
            <person name="Howarth C."/>
            <person name="Jen D."/>
            <person name="Larson L."/>
            <person name="Lewis B."/>
            <person name="Mehta T."/>
            <person name="Park D."/>
            <person name="Pearson M."/>
            <person name="Roberts A."/>
            <person name="Saif S."/>
            <person name="Shea T."/>
            <person name="Shenoy N."/>
            <person name="Sisk P."/>
            <person name="Stolte C."/>
            <person name="Sykes S."/>
            <person name="Walk T."/>
            <person name="White J."/>
            <person name="Yandava C."/>
            <person name="Liu Y."/>
            <person name="Xu Q."/>
            <person name="Lander E."/>
            <person name="Nusbaum C."/>
            <person name="Galagan J."/>
            <person name="Birren B."/>
        </authorList>
    </citation>
    <scope>NUCLEOTIDE SEQUENCE [LARGE SCALE GENOMIC DNA]</scope>
    <source>
        <strain evidence="4 5">101-4-CHN</strain>
    </source>
</reference>
<dbReference type="EMBL" id="GG698802">
    <property type="protein sequence ID" value="EEU31071.1"/>
    <property type="molecule type" value="Genomic_DNA"/>
</dbReference>
<keyword evidence="5" id="KW-1185">Reference proteome</keyword>
<dbReference type="RefSeq" id="WP_006916256.1">
    <property type="nucleotide sequence ID" value="NZ_GG698802.1"/>
</dbReference>
<feature type="domain" description="DnaB/C C-terminal" evidence="3">
    <location>
        <begin position="191"/>
        <end position="243"/>
    </location>
</feature>
<evidence type="ECO:0000256" key="1">
    <source>
        <dbReference type="ARBA" id="ARBA00093462"/>
    </source>
</evidence>
<proteinExistence type="inferred from homology"/>
<accession>C7XUW0</accession>
<feature type="compositionally biased region" description="Low complexity" evidence="2">
    <location>
        <begin position="126"/>
        <end position="155"/>
    </location>
</feature>
<dbReference type="Proteomes" id="UP000003987">
    <property type="component" value="Unassembled WGS sequence"/>
</dbReference>
<dbReference type="AlphaFoldDB" id="C7XUW0"/>
<dbReference type="Gene3D" id="1.10.10.630">
    <property type="entry name" value="DnaD domain-like"/>
    <property type="match status" value="1"/>
</dbReference>
<evidence type="ECO:0000259" key="3">
    <source>
        <dbReference type="Pfam" id="PF07261"/>
    </source>
</evidence>
<feature type="compositionally biased region" description="Basic and acidic residues" evidence="2">
    <location>
        <begin position="161"/>
        <end position="172"/>
    </location>
</feature>
<sequence>MAKIKKVYQKSFTTLDNTILNDEVASWKAKGLFTYLWSKPDNWNYSVKEVSKHAKDGRDSTSDGVQELEELGYLKREQTNEKGSFGSSVWTLSERPIFKNQAKTKKEETPKPDKSLTENPSTGNPSTDLSSSEKSSTENPALLNTDLLNTDITNNGVTNHESPKAPKGDDPFRLAQELNINVSGGTHMPMFVSYIDRLGAELVCYALKKTNEQANNPGWRYLVAVLNRLESDGITTVQQAQEQDAKRRQQNQQRYERKQQGRLREPQPDWFKKQQEQERKARQRRMAQESPEVGHPALLSDGTTPPELPTFGDGES</sequence>
<name>C7XUW0_9LACO</name>
<dbReference type="STRING" id="575594.HMPREF0501_00476"/>